<feature type="region of interest" description="Disordered" evidence="1">
    <location>
        <begin position="28"/>
        <end position="62"/>
    </location>
</feature>
<organism evidence="3 4">
    <name type="scientific">Pelagimonas varians</name>
    <dbReference type="NCBI Taxonomy" id="696760"/>
    <lineage>
        <taxon>Bacteria</taxon>
        <taxon>Pseudomonadati</taxon>
        <taxon>Pseudomonadota</taxon>
        <taxon>Alphaproteobacteria</taxon>
        <taxon>Rhodobacterales</taxon>
        <taxon>Roseobacteraceae</taxon>
        <taxon>Pelagimonas</taxon>
    </lineage>
</organism>
<reference evidence="3 4" key="1">
    <citation type="submission" date="2017-05" db="EMBL/GenBank/DDBJ databases">
        <authorList>
            <person name="Song R."/>
            <person name="Chenine A.L."/>
            <person name="Ruprecht R.M."/>
        </authorList>
    </citation>
    <scope>NUCLEOTIDE SEQUENCE [LARGE SCALE GENOMIC DNA]</scope>
    <source>
        <strain evidence="3 4">CECT 8663</strain>
    </source>
</reference>
<keyword evidence="4" id="KW-1185">Reference proteome</keyword>
<accession>A0A238L4C9</accession>
<evidence type="ECO:0000313" key="4">
    <source>
        <dbReference type="Proteomes" id="UP000220836"/>
    </source>
</evidence>
<evidence type="ECO:0000259" key="2">
    <source>
        <dbReference type="PROSITE" id="PS51736"/>
    </source>
</evidence>
<dbReference type="EMBL" id="FXYH01000023">
    <property type="protein sequence ID" value="SMX49838.1"/>
    <property type="molecule type" value="Genomic_DNA"/>
</dbReference>
<sequence length="62" mass="6908">MIIHVFASIAQFERARIREGDVESLQVTRAKGRIGGRPPARSEDQKTEVLRKKTSPLCSKSA</sequence>
<name>A0A238L4C9_9RHOB</name>
<dbReference type="AlphaFoldDB" id="A0A238L4C9"/>
<dbReference type="Proteomes" id="UP000220836">
    <property type="component" value="Unassembled WGS sequence"/>
</dbReference>
<dbReference type="GO" id="GO:0000150">
    <property type="term" value="F:DNA strand exchange activity"/>
    <property type="evidence" value="ECO:0007669"/>
    <property type="project" value="InterPro"/>
</dbReference>
<evidence type="ECO:0000256" key="1">
    <source>
        <dbReference type="SAM" id="MobiDB-lite"/>
    </source>
</evidence>
<dbReference type="PROSITE" id="PS51736">
    <property type="entry name" value="RECOMBINASES_3"/>
    <property type="match status" value="1"/>
</dbReference>
<dbReference type="InterPro" id="IPR006119">
    <property type="entry name" value="Resolv_N"/>
</dbReference>
<protein>
    <recommendedName>
        <fullName evidence="2">Resolvase/invertase-type recombinase catalytic domain-containing protein</fullName>
    </recommendedName>
</protein>
<gene>
    <name evidence="3" type="ORF">PEV8663_04352</name>
</gene>
<dbReference type="GO" id="GO:0003677">
    <property type="term" value="F:DNA binding"/>
    <property type="evidence" value="ECO:0007669"/>
    <property type="project" value="InterPro"/>
</dbReference>
<evidence type="ECO:0000313" key="3">
    <source>
        <dbReference type="EMBL" id="SMX49838.1"/>
    </source>
</evidence>
<feature type="compositionally biased region" description="Basic and acidic residues" evidence="1">
    <location>
        <begin position="40"/>
        <end position="51"/>
    </location>
</feature>
<feature type="domain" description="Resolvase/invertase-type recombinase catalytic" evidence="2">
    <location>
        <begin position="1"/>
        <end position="32"/>
    </location>
</feature>
<proteinExistence type="predicted"/>